<sequence>MTTNPSSAQDDATTPPDAPALLRAHGLRRTTSRVCTLTMLSASRRHLSSAEACAELHRRGTPFDPATVYRTLESLTAVGLTHVVHAPGPKRYGVSSEPHHHTVCEQCGQVSDVAGDHVKAAVEQVARLTGLSPDSSGSLLVYGRCTACAQGSGEPVRGGAEGG</sequence>
<dbReference type="InterPro" id="IPR043135">
    <property type="entry name" value="Fur_C"/>
</dbReference>
<accession>A0ABP9KVP4</accession>
<dbReference type="Gene3D" id="1.10.10.10">
    <property type="entry name" value="Winged helix-like DNA-binding domain superfamily/Winged helix DNA-binding domain"/>
    <property type="match status" value="1"/>
</dbReference>
<proteinExistence type="inferred from homology"/>
<evidence type="ECO:0000256" key="4">
    <source>
        <dbReference type="ARBA" id="ARBA00023015"/>
    </source>
</evidence>
<evidence type="ECO:0000256" key="5">
    <source>
        <dbReference type="ARBA" id="ARBA00023125"/>
    </source>
</evidence>
<dbReference type="InterPro" id="IPR036388">
    <property type="entry name" value="WH-like_DNA-bd_sf"/>
</dbReference>
<dbReference type="Gene3D" id="3.30.1490.190">
    <property type="match status" value="1"/>
</dbReference>
<dbReference type="PANTHER" id="PTHR33202:SF7">
    <property type="entry name" value="FERRIC UPTAKE REGULATION PROTEIN"/>
    <property type="match status" value="1"/>
</dbReference>
<evidence type="ECO:0000256" key="1">
    <source>
        <dbReference type="ARBA" id="ARBA00007957"/>
    </source>
</evidence>
<evidence type="ECO:0000256" key="2">
    <source>
        <dbReference type="ARBA" id="ARBA00022491"/>
    </source>
</evidence>
<gene>
    <name evidence="7" type="primary">zur</name>
    <name evidence="7" type="ORF">GCM10023336_45570</name>
</gene>
<comment type="similarity">
    <text evidence="1">Belongs to the Fur family.</text>
</comment>
<dbReference type="Pfam" id="PF01475">
    <property type="entry name" value="FUR"/>
    <property type="match status" value="1"/>
</dbReference>
<keyword evidence="4" id="KW-0805">Transcription regulation</keyword>
<keyword evidence="8" id="KW-1185">Reference proteome</keyword>
<keyword evidence="5" id="KW-0238">DNA-binding</keyword>
<keyword evidence="3" id="KW-0862">Zinc</keyword>
<dbReference type="InterPro" id="IPR002481">
    <property type="entry name" value="FUR"/>
</dbReference>
<reference evidence="8" key="1">
    <citation type="journal article" date="2019" name="Int. J. Syst. Evol. Microbiol.">
        <title>The Global Catalogue of Microorganisms (GCM) 10K type strain sequencing project: providing services to taxonomists for standard genome sequencing and annotation.</title>
        <authorList>
            <consortium name="The Broad Institute Genomics Platform"/>
            <consortium name="The Broad Institute Genome Sequencing Center for Infectious Disease"/>
            <person name="Wu L."/>
            <person name="Ma J."/>
        </authorList>
    </citation>
    <scope>NUCLEOTIDE SEQUENCE [LARGE SCALE GENOMIC DNA]</scope>
    <source>
        <strain evidence="8">JCM 18410</strain>
    </source>
</reference>
<dbReference type="PANTHER" id="PTHR33202">
    <property type="entry name" value="ZINC UPTAKE REGULATION PROTEIN"/>
    <property type="match status" value="1"/>
</dbReference>
<keyword evidence="6" id="KW-0804">Transcription</keyword>
<dbReference type="CDD" id="cd07153">
    <property type="entry name" value="Fur_like"/>
    <property type="match status" value="1"/>
</dbReference>
<protein>
    <submittedName>
        <fullName evidence="7">Zinc uptake transcriptional repressor Zur</fullName>
    </submittedName>
</protein>
<comment type="caution">
    <text evidence="7">The sequence shown here is derived from an EMBL/GenBank/DDBJ whole genome shotgun (WGS) entry which is preliminary data.</text>
</comment>
<dbReference type="RefSeq" id="WP_345670012.1">
    <property type="nucleotide sequence ID" value="NZ_BAABKC010000067.1"/>
</dbReference>
<dbReference type="InterPro" id="IPR036390">
    <property type="entry name" value="WH_DNA-bd_sf"/>
</dbReference>
<keyword evidence="2" id="KW-0678">Repressor</keyword>
<organism evidence="7 8">
    <name type="scientific">Streptomyces similanensis</name>
    <dbReference type="NCBI Taxonomy" id="1274988"/>
    <lineage>
        <taxon>Bacteria</taxon>
        <taxon>Bacillati</taxon>
        <taxon>Actinomycetota</taxon>
        <taxon>Actinomycetes</taxon>
        <taxon>Kitasatosporales</taxon>
        <taxon>Streptomycetaceae</taxon>
        <taxon>Streptomyces</taxon>
    </lineage>
</organism>
<evidence type="ECO:0000313" key="8">
    <source>
        <dbReference type="Proteomes" id="UP001500124"/>
    </source>
</evidence>
<evidence type="ECO:0000256" key="6">
    <source>
        <dbReference type="ARBA" id="ARBA00023163"/>
    </source>
</evidence>
<name>A0ABP9KVP4_9ACTN</name>
<dbReference type="Proteomes" id="UP001500124">
    <property type="component" value="Unassembled WGS sequence"/>
</dbReference>
<evidence type="ECO:0000313" key="7">
    <source>
        <dbReference type="EMBL" id="GAA5065022.1"/>
    </source>
</evidence>
<dbReference type="SUPFAM" id="SSF46785">
    <property type="entry name" value="Winged helix' DNA-binding domain"/>
    <property type="match status" value="1"/>
</dbReference>
<dbReference type="EMBL" id="BAABKC010000067">
    <property type="protein sequence ID" value="GAA5065022.1"/>
    <property type="molecule type" value="Genomic_DNA"/>
</dbReference>
<evidence type="ECO:0000256" key="3">
    <source>
        <dbReference type="ARBA" id="ARBA00022833"/>
    </source>
</evidence>